<evidence type="ECO:0000256" key="1">
    <source>
        <dbReference type="SAM" id="Phobius"/>
    </source>
</evidence>
<dbReference type="Gramene" id="PNT71695">
    <property type="protein sequence ID" value="PNT71695"/>
    <property type="gene ID" value="BRADI_2g33872v3"/>
</dbReference>
<evidence type="ECO:0000313" key="2">
    <source>
        <dbReference type="EMBL" id="PNT71695.1"/>
    </source>
</evidence>
<dbReference type="InParanoid" id="A0A2K2DBN7"/>
<reference evidence="2" key="2">
    <citation type="submission" date="2017-06" db="EMBL/GenBank/DDBJ databases">
        <title>WGS assembly of Brachypodium distachyon.</title>
        <authorList>
            <consortium name="The International Brachypodium Initiative"/>
            <person name="Lucas S."/>
            <person name="Harmon-Smith M."/>
            <person name="Lail K."/>
            <person name="Tice H."/>
            <person name="Grimwood J."/>
            <person name="Bruce D."/>
            <person name="Barry K."/>
            <person name="Shu S."/>
            <person name="Lindquist E."/>
            <person name="Wang M."/>
            <person name="Pitluck S."/>
            <person name="Vogel J.P."/>
            <person name="Garvin D.F."/>
            <person name="Mockler T.C."/>
            <person name="Schmutz J."/>
            <person name="Rokhsar D."/>
            <person name="Bevan M.W."/>
        </authorList>
    </citation>
    <scope>NUCLEOTIDE SEQUENCE</scope>
    <source>
        <strain evidence="2">Bd21</strain>
    </source>
</reference>
<dbReference type="OrthoDB" id="693066at2759"/>
<evidence type="ECO:0000313" key="3">
    <source>
        <dbReference type="EnsemblPlants" id="PNT71695"/>
    </source>
</evidence>
<protein>
    <submittedName>
        <fullName evidence="2 3">Uncharacterized protein</fullName>
    </submittedName>
</protein>
<keyword evidence="1" id="KW-1133">Transmembrane helix</keyword>
<feature type="transmembrane region" description="Helical" evidence="1">
    <location>
        <begin position="20"/>
        <end position="44"/>
    </location>
</feature>
<dbReference type="Proteomes" id="UP000008810">
    <property type="component" value="Chromosome 2"/>
</dbReference>
<name>A0A2K2DBN7_BRADI</name>
<proteinExistence type="predicted"/>
<evidence type="ECO:0000313" key="4">
    <source>
        <dbReference type="Proteomes" id="UP000008810"/>
    </source>
</evidence>
<dbReference type="PANTHER" id="PTHR33186:SF22">
    <property type="entry name" value="F-BOX DOMAIN-CONTAINING PROTEIN"/>
    <property type="match status" value="1"/>
</dbReference>
<dbReference type="AlphaFoldDB" id="A0A2K2DBN7"/>
<keyword evidence="1" id="KW-0812">Transmembrane</keyword>
<keyword evidence="4" id="KW-1185">Reference proteome</keyword>
<dbReference type="PANTHER" id="PTHR33186">
    <property type="entry name" value="OS10G0136150 PROTEIN-RELATED"/>
    <property type="match status" value="1"/>
</dbReference>
<keyword evidence="1" id="KW-0472">Membrane</keyword>
<organism evidence="2">
    <name type="scientific">Brachypodium distachyon</name>
    <name type="common">Purple false brome</name>
    <name type="synonym">Trachynia distachya</name>
    <dbReference type="NCBI Taxonomy" id="15368"/>
    <lineage>
        <taxon>Eukaryota</taxon>
        <taxon>Viridiplantae</taxon>
        <taxon>Streptophyta</taxon>
        <taxon>Embryophyta</taxon>
        <taxon>Tracheophyta</taxon>
        <taxon>Spermatophyta</taxon>
        <taxon>Magnoliopsida</taxon>
        <taxon>Liliopsida</taxon>
        <taxon>Poales</taxon>
        <taxon>Poaceae</taxon>
        <taxon>BOP clade</taxon>
        <taxon>Pooideae</taxon>
        <taxon>Stipodae</taxon>
        <taxon>Brachypodieae</taxon>
        <taxon>Brachypodium</taxon>
    </lineage>
</organism>
<dbReference type="EnsemblPlants" id="PNT71695">
    <property type="protein sequence ID" value="PNT71695"/>
    <property type="gene ID" value="BRADI_2g33872v3"/>
</dbReference>
<dbReference type="EMBL" id="CM000881">
    <property type="protein sequence ID" value="PNT71695.1"/>
    <property type="molecule type" value="Genomic_DNA"/>
</dbReference>
<reference evidence="3" key="3">
    <citation type="submission" date="2018-08" db="UniProtKB">
        <authorList>
            <consortium name="EnsemblPlants"/>
        </authorList>
    </citation>
    <scope>IDENTIFICATION</scope>
    <source>
        <strain evidence="3">cv. Bd21</strain>
    </source>
</reference>
<sequence length="84" mass="9178">MTLLPDGALSVPTLSIRPLITHVHGFMNGIQLIFVGTHVGVYMVELKSGRAKKVLEQLNEFKKVFPYASFCIPAMEAAYAGQGQ</sequence>
<accession>A0A2K2DBN7</accession>
<reference evidence="2 3" key="1">
    <citation type="journal article" date="2010" name="Nature">
        <title>Genome sequencing and analysis of the model grass Brachypodium distachyon.</title>
        <authorList>
            <consortium name="International Brachypodium Initiative"/>
        </authorList>
    </citation>
    <scope>NUCLEOTIDE SEQUENCE [LARGE SCALE GENOMIC DNA]</scope>
    <source>
        <strain evidence="2 3">Bd21</strain>
    </source>
</reference>
<gene>
    <name evidence="2" type="ORF">BRADI_2g33872v3</name>
</gene>